<evidence type="ECO:0000256" key="6">
    <source>
        <dbReference type="ARBA" id="ARBA00023194"/>
    </source>
</evidence>
<dbReference type="Gene3D" id="2.30.38.10">
    <property type="entry name" value="Luciferase, Domain 3"/>
    <property type="match status" value="1"/>
</dbReference>
<accession>A0A2V2YAB5</accession>
<sequence length="592" mass="66035">IVKCGCGYVPLDGDYPESRLRFMLEDCQIDTILCSSGTIGAGAWIPEGIHRIDIRERYERFDMAPYASSPSDTAYVIYTSGSTGMPKGVVVSHQNVIRLVQQTNYVDFSDARILQTGALSFDAATFEIWGSLLNGGALCLIDSDLLADPGKLAELVEQNRLNTMFLTSQLFNNLVDLDMRWMKGMKNILTGGQAISERHVNKLLQYHQDLTLIHCYGPTENTTFSLTYKVEHQQVNIPIGQSISNSTAYIMNGTTLCGIGMTGELCLGGDGVAKGYLNREELTRQKFIDNPYVPGERIYRTGDLARWLPDGNIEFLGRMDEQVKIRGHRIEPGEIESVLRNQPGIIDAAVVTRRDPAGEMILCAYIVNSGPVIANAIDLKQQLRQVLPEYMIPSYLMALDRLPVTRNGKLDRRALPEPSEWGHRVITAPRNPVEDMLASVFKEVLGLEEVSIDDSFFDLGGHSLKAARVVNLIESSTGIRLPLRTLFESSTVAAIGELLSEQGERSFEPIPVAAIKRDYPMSSAQKRLYVIHQMDDLGTVYNMPGVLKLEGKLDPARIQATFQELVRRHESLRTSFHMIEGELLQRIEEHAE</sequence>
<evidence type="ECO:0000256" key="2">
    <source>
        <dbReference type="ARBA" id="ARBA00006432"/>
    </source>
</evidence>
<comment type="similarity">
    <text evidence="2">Belongs to the ATP-dependent AMP-binding enzyme family.</text>
</comment>
<dbReference type="InterPro" id="IPR045851">
    <property type="entry name" value="AMP-bd_C_sf"/>
</dbReference>
<dbReference type="InterPro" id="IPR020459">
    <property type="entry name" value="AMP-binding"/>
</dbReference>
<dbReference type="Gene3D" id="3.30.559.10">
    <property type="entry name" value="Chloramphenicol acetyltransferase-like domain"/>
    <property type="match status" value="1"/>
</dbReference>
<dbReference type="SMART" id="SM00823">
    <property type="entry name" value="PKS_PP"/>
    <property type="match status" value="1"/>
</dbReference>
<feature type="domain" description="Carrier" evidence="8">
    <location>
        <begin position="428"/>
        <end position="503"/>
    </location>
</feature>
<dbReference type="GO" id="GO:0003824">
    <property type="term" value="F:catalytic activity"/>
    <property type="evidence" value="ECO:0007669"/>
    <property type="project" value="UniProtKB-KW"/>
</dbReference>
<keyword evidence="3" id="KW-0596">Phosphopantetheine</keyword>
<dbReference type="AlphaFoldDB" id="A0A2V2YAB5"/>
<dbReference type="PANTHER" id="PTHR45527:SF1">
    <property type="entry name" value="FATTY ACID SYNTHASE"/>
    <property type="match status" value="1"/>
</dbReference>
<dbReference type="Gene3D" id="3.40.50.980">
    <property type="match status" value="2"/>
</dbReference>
<dbReference type="RefSeq" id="WP_181394757.1">
    <property type="nucleotide sequence ID" value="NZ_QGTQ01000053.1"/>
</dbReference>
<dbReference type="InterPro" id="IPR025110">
    <property type="entry name" value="AMP-bd_C"/>
</dbReference>
<comment type="cofactor">
    <cofactor evidence="1">
        <name>pantetheine 4'-phosphate</name>
        <dbReference type="ChEBI" id="CHEBI:47942"/>
    </cofactor>
</comment>
<dbReference type="CDD" id="cd12117">
    <property type="entry name" value="A_NRPS_Srf_like"/>
    <property type="match status" value="1"/>
</dbReference>
<evidence type="ECO:0000256" key="4">
    <source>
        <dbReference type="ARBA" id="ARBA00022553"/>
    </source>
</evidence>
<comment type="caution">
    <text evidence="9">The sequence shown here is derived from an EMBL/GenBank/DDBJ whole genome shotgun (WGS) entry which is preliminary data.</text>
</comment>
<keyword evidence="7" id="KW-0511">Multifunctional enzyme</keyword>
<dbReference type="FunFam" id="3.30.300.30:FF:000010">
    <property type="entry name" value="Enterobactin synthetase component F"/>
    <property type="match status" value="1"/>
</dbReference>
<keyword evidence="4" id="KW-0597">Phosphoprotein</keyword>
<dbReference type="NCBIfam" id="TIGR01733">
    <property type="entry name" value="AA-adenyl-dom"/>
    <property type="match status" value="1"/>
</dbReference>
<dbReference type="InterPro" id="IPR020806">
    <property type="entry name" value="PKS_PP-bd"/>
</dbReference>
<dbReference type="Pfam" id="PF13193">
    <property type="entry name" value="AMP-binding_C"/>
    <property type="match status" value="1"/>
</dbReference>
<evidence type="ECO:0000313" key="10">
    <source>
        <dbReference type="Proteomes" id="UP000246635"/>
    </source>
</evidence>
<evidence type="ECO:0000256" key="7">
    <source>
        <dbReference type="ARBA" id="ARBA00023268"/>
    </source>
</evidence>
<keyword evidence="10" id="KW-1185">Reference proteome</keyword>
<dbReference type="GO" id="GO:0031177">
    <property type="term" value="F:phosphopantetheine binding"/>
    <property type="evidence" value="ECO:0007669"/>
    <property type="project" value="InterPro"/>
</dbReference>
<dbReference type="FunFam" id="1.10.1200.10:FF:000005">
    <property type="entry name" value="Nonribosomal peptide synthetase 1"/>
    <property type="match status" value="1"/>
</dbReference>
<dbReference type="InterPro" id="IPR010071">
    <property type="entry name" value="AA_adenyl_dom"/>
</dbReference>
<dbReference type="Pfam" id="PF00501">
    <property type="entry name" value="AMP-binding"/>
    <property type="match status" value="1"/>
</dbReference>
<dbReference type="InterPro" id="IPR006162">
    <property type="entry name" value="Ppantetheine_attach_site"/>
</dbReference>
<reference evidence="9 10" key="1">
    <citation type="submission" date="2018-05" db="EMBL/GenBank/DDBJ databases">
        <title>Genomic Encyclopedia of Type Strains, Phase III (KMG-III): the genomes of soil and plant-associated and newly described type strains.</title>
        <authorList>
            <person name="Whitman W."/>
        </authorList>
    </citation>
    <scope>NUCLEOTIDE SEQUENCE [LARGE SCALE GENOMIC DNA]</scope>
    <source>
        <strain evidence="9 10">CECT 5696</strain>
    </source>
</reference>
<dbReference type="GO" id="GO:0008610">
    <property type="term" value="P:lipid biosynthetic process"/>
    <property type="evidence" value="ECO:0007669"/>
    <property type="project" value="UniProtKB-ARBA"/>
</dbReference>
<dbReference type="SUPFAM" id="SSF56801">
    <property type="entry name" value="Acetyl-CoA synthetase-like"/>
    <property type="match status" value="1"/>
</dbReference>
<dbReference type="Pfam" id="PF00550">
    <property type="entry name" value="PP-binding"/>
    <property type="match status" value="1"/>
</dbReference>
<dbReference type="InterPro" id="IPR023213">
    <property type="entry name" value="CAT-like_dom_sf"/>
</dbReference>
<dbReference type="PANTHER" id="PTHR45527">
    <property type="entry name" value="NONRIBOSOMAL PEPTIDE SYNTHETASE"/>
    <property type="match status" value="1"/>
</dbReference>
<dbReference type="GO" id="GO:0044550">
    <property type="term" value="P:secondary metabolite biosynthetic process"/>
    <property type="evidence" value="ECO:0007669"/>
    <property type="project" value="TreeGrafter"/>
</dbReference>
<dbReference type="EMBL" id="QGTQ01000053">
    <property type="protein sequence ID" value="PWV88421.1"/>
    <property type="molecule type" value="Genomic_DNA"/>
</dbReference>
<dbReference type="InterPro" id="IPR020845">
    <property type="entry name" value="AMP-binding_CS"/>
</dbReference>
<name>A0A2V2YAB5_9BACL</name>
<dbReference type="Gene3D" id="3.30.300.30">
    <property type="match status" value="1"/>
</dbReference>
<dbReference type="Pfam" id="PF00668">
    <property type="entry name" value="Condensation"/>
    <property type="match status" value="1"/>
</dbReference>
<evidence type="ECO:0000259" key="8">
    <source>
        <dbReference type="PROSITE" id="PS50075"/>
    </source>
</evidence>
<feature type="non-terminal residue" evidence="9">
    <location>
        <position position="592"/>
    </location>
</feature>
<dbReference type="InterPro" id="IPR000873">
    <property type="entry name" value="AMP-dep_synth/lig_dom"/>
</dbReference>
<keyword evidence="6" id="KW-0045">Antibiotic biosynthesis</keyword>
<dbReference type="SUPFAM" id="SSF47336">
    <property type="entry name" value="ACP-like"/>
    <property type="match status" value="1"/>
</dbReference>
<dbReference type="InterPro" id="IPR001242">
    <property type="entry name" value="Condensation_dom"/>
</dbReference>
<dbReference type="Gene3D" id="1.10.1200.10">
    <property type="entry name" value="ACP-like"/>
    <property type="match status" value="1"/>
</dbReference>
<feature type="non-terminal residue" evidence="9">
    <location>
        <position position="1"/>
    </location>
</feature>
<evidence type="ECO:0000256" key="1">
    <source>
        <dbReference type="ARBA" id="ARBA00001957"/>
    </source>
</evidence>
<evidence type="ECO:0000256" key="5">
    <source>
        <dbReference type="ARBA" id="ARBA00022737"/>
    </source>
</evidence>
<evidence type="ECO:0000313" key="9">
    <source>
        <dbReference type="EMBL" id="PWV88421.1"/>
    </source>
</evidence>
<dbReference type="GO" id="GO:0043041">
    <property type="term" value="P:amino acid activation for nonribosomal peptide biosynthetic process"/>
    <property type="evidence" value="ECO:0007669"/>
    <property type="project" value="TreeGrafter"/>
</dbReference>
<protein>
    <submittedName>
        <fullName evidence="9">Amino acid adenylation domain-containing protein</fullName>
    </submittedName>
</protein>
<dbReference type="GO" id="GO:0017000">
    <property type="term" value="P:antibiotic biosynthetic process"/>
    <property type="evidence" value="ECO:0007669"/>
    <property type="project" value="UniProtKB-KW"/>
</dbReference>
<keyword evidence="5" id="KW-0677">Repeat</keyword>
<dbReference type="PROSITE" id="PS50075">
    <property type="entry name" value="CARRIER"/>
    <property type="match status" value="1"/>
</dbReference>
<dbReference type="PRINTS" id="PR00154">
    <property type="entry name" value="AMPBINDING"/>
</dbReference>
<dbReference type="GO" id="GO:0005829">
    <property type="term" value="C:cytosol"/>
    <property type="evidence" value="ECO:0007669"/>
    <property type="project" value="TreeGrafter"/>
</dbReference>
<gene>
    <name evidence="9" type="ORF">DFQ01_1535</name>
</gene>
<organism evidence="9 10">
    <name type="scientific">Paenibacillus cellulosilyticus</name>
    <dbReference type="NCBI Taxonomy" id="375489"/>
    <lineage>
        <taxon>Bacteria</taxon>
        <taxon>Bacillati</taxon>
        <taxon>Bacillota</taxon>
        <taxon>Bacilli</taxon>
        <taxon>Bacillales</taxon>
        <taxon>Paenibacillaceae</taxon>
        <taxon>Paenibacillus</taxon>
    </lineage>
</organism>
<dbReference type="PROSITE" id="PS00012">
    <property type="entry name" value="PHOSPHOPANTETHEINE"/>
    <property type="match status" value="1"/>
</dbReference>
<dbReference type="SUPFAM" id="SSF52777">
    <property type="entry name" value="CoA-dependent acyltransferases"/>
    <property type="match status" value="1"/>
</dbReference>
<dbReference type="InterPro" id="IPR009081">
    <property type="entry name" value="PP-bd_ACP"/>
</dbReference>
<dbReference type="PROSITE" id="PS00455">
    <property type="entry name" value="AMP_BINDING"/>
    <property type="match status" value="1"/>
</dbReference>
<proteinExistence type="inferred from homology"/>
<evidence type="ECO:0000256" key="3">
    <source>
        <dbReference type="ARBA" id="ARBA00022450"/>
    </source>
</evidence>
<dbReference type="Proteomes" id="UP000246635">
    <property type="component" value="Unassembled WGS sequence"/>
</dbReference>
<dbReference type="InterPro" id="IPR036736">
    <property type="entry name" value="ACP-like_sf"/>
</dbReference>